<feature type="compositionally biased region" description="Polar residues" evidence="1">
    <location>
        <begin position="74"/>
        <end position="92"/>
    </location>
</feature>
<keyword evidence="3" id="KW-1185">Reference proteome</keyword>
<dbReference type="AlphaFoldDB" id="A0A139IDZ2"/>
<evidence type="ECO:0000313" key="2">
    <source>
        <dbReference type="EMBL" id="KXT12931.1"/>
    </source>
</evidence>
<feature type="compositionally biased region" description="Low complexity" evidence="1">
    <location>
        <begin position="223"/>
        <end position="243"/>
    </location>
</feature>
<feature type="compositionally biased region" description="Polar residues" evidence="1">
    <location>
        <begin position="271"/>
        <end position="281"/>
    </location>
</feature>
<proteinExistence type="predicted"/>
<dbReference type="STRING" id="113226.A0A139IDZ2"/>
<feature type="region of interest" description="Disordered" evidence="1">
    <location>
        <begin position="1"/>
        <end position="362"/>
    </location>
</feature>
<dbReference type="Proteomes" id="UP000073492">
    <property type="component" value="Unassembled WGS sequence"/>
</dbReference>
<sequence>METFKSVIGLGTSKTEAKGREPISGVTGAGTIDEPYDQGNVEGAAPEDKLPRDRETKDNGILASSSGESKSESQTADSTEPVTIQTSTNAKTQPDDNKIDSLFSNPFTRKESISGASKDQPLDPKEVPGAGEEPLPELTLVESAVTIHEPKPVRNPLAPFSRTPSKPVPEATSANPAQPKMDKGKGRAIDIPEEPAREETPRPATVTDSGSSTSRRSDRTRTESMATFSTATGASTIGSSSNAGDRRKSYVPSTQNNPGNIPLAGGRPIGRQTSVRYSQAFQYDPPSAGPSSASREDIKEFYQVPSETPKREATVQSKLTTTSTTQSKQDSKQSASAEPAGRKSKGFFGRAKKLLSSKEGRR</sequence>
<organism evidence="2 3">
    <name type="scientific">Pseudocercospora musae</name>
    <dbReference type="NCBI Taxonomy" id="113226"/>
    <lineage>
        <taxon>Eukaryota</taxon>
        <taxon>Fungi</taxon>
        <taxon>Dikarya</taxon>
        <taxon>Ascomycota</taxon>
        <taxon>Pezizomycotina</taxon>
        <taxon>Dothideomycetes</taxon>
        <taxon>Dothideomycetidae</taxon>
        <taxon>Mycosphaerellales</taxon>
        <taxon>Mycosphaerellaceae</taxon>
        <taxon>Pseudocercospora</taxon>
    </lineage>
</organism>
<feature type="compositionally biased region" description="Basic residues" evidence="1">
    <location>
        <begin position="342"/>
        <end position="355"/>
    </location>
</feature>
<protein>
    <submittedName>
        <fullName evidence="2">Uncharacterized protein</fullName>
    </submittedName>
</protein>
<dbReference type="EMBL" id="LFZO01000135">
    <property type="protein sequence ID" value="KXT12931.1"/>
    <property type="molecule type" value="Genomic_DNA"/>
</dbReference>
<gene>
    <name evidence="2" type="ORF">AC579_4133</name>
</gene>
<evidence type="ECO:0000313" key="3">
    <source>
        <dbReference type="Proteomes" id="UP000073492"/>
    </source>
</evidence>
<evidence type="ECO:0000256" key="1">
    <source>
        <dbReference type="SAM" id="MobiDB-lite"/>
    </source>
</evidence>
<feature type="compositionally biased region" description="Basic and acidic residues" evidence="1">
    <location>
        <begin position="180"/>
        <end position="201"/>
    </location>
</feature>
<accession>A0A139IDZ2</accession>
<name>A0A139IDZ2_9PEZI</name>
<reference evidence="2 3" key="1">
    <citation type="submission" date="2015-07" db="EMBL/GenBank/DDBJ databases">
        <title>Comparative genomics of the Sigatoka disease complex on banana suggests a link between parallel evolutionary changes in Pseudocercospora fijiensis and Pseudocercospora eumusae and increased virulence on the banana host.</title>
        <authorList>
            <person name="Chang T.-C."/>
            <person name="Salvucci A."/>
            <person name="Crous P.W."/>
            <person name="Stergiopoulos I."/>
        </authorList>
    </citation>
    <scope>NUCLEOTIDE SEQUENCE [LARGE SCALE GENOMIC DNA]</scope>
    <source>
        <strain evidence="2 3">CBS 116634</strain>
    </source>
</reference>
<comment type="caution">
    <text evidence="2">The sequence shown here is derived from an EMBL/GenBank/DDBJ whole genome shotgun (WGS) entry which is preliminary data.</text>
</comment>
<feature type="compositionally biased region" description="Low complexity" evidence="1">
    <location>
        <begin position="202"/>
        <end position="214"/>
    </location>
</feature>
<feature type="compositionally biased region" description="Low complexity" evidence="1">
    <location>
        <begin position="314"/>
        <end position="337"/>
    </location>
</feature>
<feature type="compositionally biased region" description="Basic and acidic residues" evidence="1">
    <location>
        <begin position="46"/>
        <end position="58"/>
    </location>
</feature>
<dbReference type="OrthoDB" id="5388207at2759"/>